<dbReference type="Gene3D" id="3.30.160.60">
    <property type="entry name" value="Classic Zinc Finger"/>
    <property type="match status" value="12"/>
</dbReference>
<dbReference type="Pfam" id="PF00096">
    <property type="entry name" value="zf-C2H2"/>
    <property type="match status" value="8"/>
</dbReference>
<feature type="domain" description="C2H2-type" evidence="12">
    <location>
        <begin position="985"/>
        <end position="1012"/>
    </location>
</feature>
<evidence type="ECO:0000256" key="8">
    <source>
        <dbReference type="ARBA" id="ARBA00023163"/>
    </source>
</evidence>
<feature type="domain" description="C2H2-type" evidence="12">
    <location>
        <begin position="957"/>
        <end position="984"/>
    </location>
</feature>
<evidence type="ECO:0000256" key="6">
    <source>
        <dbReference type="ARBA" id="ARBA00023015"/>
    </source>
</evidence>
<dbReference type="GO" id="GO:0005634">
    <property type="term" value="C:nucleus"/>
    <property type="evidence" value="ECO:0007669"/>
    <property type="project" value="UniProtKB-SubCell"/>
</dbReference>
<dbReference type="InterPro" id="IPR013087">
    <property type="entry name" value="Znf_C2H2_type"/>
</dbReference>
<feature type="domain" description="C2H2-type" evidence="12">
    <location>
        <begin position="1133"/>
        <end position="1160"/>
    </location>
</feature>
<comment type="caution">
    <text evidence="13">The sequence shown here is derived from an EMBL/GenBank/DDBJ whole genome shotgun (WGS) entry which is preliminary data.</text>
</comment>
<keyword evidence="9" id="KW-0539">Nucleus</keyword>
<dbReference type="InterPro" id="IPR036236">
    <property type="entry name" value="Znf_C2H2_sf"/>
</dbReference>
<keyword evidence="8" id="KW-0804">Transcription</keyword>
<feature type="compositionally biased region" description="Basic and acidic residues" evidence="11">
    <location>
        <begin position="404"/>
        <end position="414"/>
    </location>
</feature>
<feature type="domain" description="C2H2-type" evidence="12">
    <location>
        <begin position="693"/>
        <end position="720"/>
    </location>
</feature>
<evidence type="ECO:0000256" key="11">
    <source>
        <dbReference type="SAM" id="MobiDB-lite"/>
    </source>
</evidence>
<reference evidence="13 14" key="1">
    <citation type="submission" date="2024-11" db="EMBL/GenBank/DDBJ databases">
        <title>Chromosome-level genome assembly of the freshwater bivalve Anodonta woodiana.</title>
        <authorList>
            <person name="Chen X."/>
        </authorList>
    </citation>
    <scope>NUCLEOTIDE SEQUENCE [LARGE SCALE GENOMIC DNA]</scope>
    <source>
        <strain evidence="13">MN2024</strain>
        <tissue evidence="13">Gills</tissue>
    </source>
</reference>
<feature type="domain" description="C2H2-type" evidence="12">
    <location>
        <begin position="1105"/>
        <end position="1132"/>
    </location>
</feature>
<dbReference type="PANTHER" id="PTHR24376">
    <property type="entry name" value="ZINC FINGER PROTEIN"/>
    <property type="match status" value="1"/>
</dbReference>
<evidence type="ECO:0000256" key="2">
    <source>
        <dbReference type="ARBA" id="ARBA00022723"/>
    </source>
</evidence>
<feature type="domain" description="C2H2-type" evidence="12">
    <location>
        <begin position="1013"/>
        <end position="1040"/>
    </location>
</feature>
<feature type="compositionally biased region" description="Basic and acidic residues" evidence="11">
    <location>
        <begin position="502"/>
        <end position="519"/>
    </location>
</feature>
<dbReference type="SMART" id="SM00355">
    <property type="entry name" value="ZnF_C2H2"/>
    <property type="match status" value="15"/>
</dbReference>
<keyword evidence="3" id="KW-0677">Repeat</keyword>
<keyword evidence="6" id="KW-0805">Transcription regulation</keyword>
<dbReference type="SUPFAM" id="SSF57667">
    <property type="entry name" value="beta-beta-alpha zinc fingers"/>
    <property type="match status" value="8"/>
</dbReference>
<dbReference type="EMBL" id="JBJQND010000002">
    <property type="protein sequence ID" value="KAL3884425.1"/>
    <property type="molecule type" value="Genomic_DNA"/>
</dbReference>
<dbReference type="FunFam" id="3.30.160.60:FF:000446">
    <property type="entry name" value="Zinc finger protein"/>
    <property type="match status" value="1"/>
</dbReference>
<dbReference type="GO" id="GO:0008270">
    <property type="term" value="F:zinc ion binding"/>
    <property type="evidence" value="ECO:0007669"/>
    <property type="project" value="UniProtKB-KW"/>
</dbReference>
<dbReference type="PROSITE" id="PS50157">
    <property type="entry name" value="ZINC_FINGER_C2H2_2"/>
    <property type="match status" value="13"/>
</dbReference>
<evidence type="ECO:0000256" key="9">
    <source>
        <dbReference type="ARBA" id="ARBA00023242"/>
    </source>
</evidence>
<dbReference type="Proteomes" id="UP001634394">
    <property type="component" value="Unassembled WGS sequence"/>
</dbReference>
<evidence type="ECO:0000313" key="13">
    <source>
        <dbReference type="EMBL" id="KAL3884425.1"/>
    </source>
</evidence>
<dbReference type="PANTHER" id="PTHR24376:SF235">
    <property type="entry name" value="C2H2-TYPE DOMAIN-CONTAINING PROTEIN"/>
    <property type="match status" value="1"/>
</dbReference>
<keyword evidence="7" id="KW-0238">DNA-binding</keyword>
<evidence type="ECO:0000256" key="3">
    <source>
        <dbReference type="ARBA" id="ARBA00022737"/>
    </source>
</evidence>
<name>A0ABD3XHK3_SINWO</name>
<feature type="domain" description="C2H2-type" evidence="12">
    <location>
        <begin position="929"/>
        <end position="956"/>
    </location>
</feature>
<accession>A0ABD3XHK3</accession>
<keyword evidence="5" id="KW-0862">Zinc</keyword>
<evidence type="ECO:0000256" key="1">
    <source>
        <dbReference type="ARBA" id="ARBA00004123"/>
    </source>
</evidence>
<keyword evidence="14" id="KW-1185">Reference proteome</keyword>
<keyword evidence="4 10" id="KW-0863">Zinc-finger</keyword>
<feature type="region of interest" description="Disordered" evidence="11">
    <location>
        <begin position="471"/>
        <end position="535"/>
    </location>
</feature>
<feature type="region of interest" description="Disordered" evidence="11">
    <location>
        <begin position="404"/>
        <end position="424"/>
    </location>
</feature>
<evidence type="ECO:0000256" key="5">
    <source>
        <dbReference type="ARBA" id="ARBA00022833"/>
    </source>
</evidence>
<feature type="domain" description="C2H2-type" evidence="12">
    <location>
        <begin position="764"/>
        <end position="791"/>
    </location>
</feature>
<proteinExistence type="predicted"/>
<feature type="domain" description="C2H2-type" evidence="12">
    <location>
        <begin position="872"/>
        <end position="900"/>
    </location>
</feature>
<dbReference type="FunFam" id="3.30.160.60:FF:000325">
    <property type="entry name" value="ZFP90 zinc finger protein"/>
    <property type="match status" value="1"/>
</dbReference>
<gene>
    <name evidence="13" type="ORF">ACJMK2_024564</name>
</gene>
<keyword evidence="2" id="KW-0479">Metal-binding</keyword>
<evidence type="ECO:0000256" key="4">
    <source>
        <dbReference type="ARBA" id="ARBA00022771"/>
    </source>
</evidence>
<dbReference type="GO" id="GO:0003677">
    <property type="term" value="F:DNA binding"/>
    <property type="evidence" value="ECO:0007669"/>
    <property type="project" value="UniProtKB-KW"/>
</dbReference>
<feature type="domain" description="C2H2-type" evidence="12">
    <location>
        <begin position="792"/>
        <end position="819"/>
    </location>
</feature>
<organism evidence="13 14">
    <name type="scientific">Sinanodonta woodiana</name>
    <name type="common">Chinese pond mussel</name>
    <name type="synonym">Anodonta woodiana</name>
    <dbReference type="NCBI Taxonomy" id="1069815"/>
    <lineage>
        <taxon>Eukaryota</taxon>
        <taxon>Metazoa</taxon>
        <taxon>Spiralia</taxon>
        <taxon>Lophotrochozoa</taxon>
        <taxon>Mollusca</taxon>
        <taxon>Bivalvia</taxon>
        <taxon>Autobranchia</taxon>
        <taxon>Heteroconchia</taxon>
        <taxon>Palaeoheterodonta</taxon>
        <taxon>Unionida</taxon>
        <taxon>Unionoidea</taxon>
        <taxon>Unionidae</taxon>
        <taxon>Unioninae</taxon>
        <taxon>Sinanodonta</taxon>
    </lineage>
</organism>
<evidence type="ECO:0000313" key="14">
    <source>
        <dbReference type="Proteomes" id="UP001634394"/>
    </source>
</evidence>
<evidence type="ECO:0000259" key="12">
    <source>
        <dbReference type="PROSITE" id="PS50157"/>
    </source>
</evidence>
<dbReference type="PROSITE" id="PS00028">
    <property type="entry name" value="ZINC_FINGER_C2H2_1"/>
    <property type="match status" value="13"/>
</dbReference>
<protein>
    <recommendedName>
        <fullName evidence="12">C2H2-type domain-containing protein</fullName>
    </recommendedName>
</protein>
<comment type="subcellular location">
    <subcellularLocation>
        <location evidence="1">Nucleus</location>
    </subcellularLocation>
</comment>
<feature type="domain" description="C2H2-type" evidence="12">
    <location>
        <begin position="843"/>
        <end position="871"/>
    </location>
</feature>
<feature type="domain" description="C2H2-type" evidence="12">
    <location>
        <begin position="1077"/>
        <end position="1104"/>
    </location>
</feature>
<evidence type="ECO:0000256" key="7">
    <source>
        <dbReference type="ARBA" id="ARBA00023125"/>
    </source>
</evidence>
<feature type="region of interest" description="Disordered" evidence="11">
    <location>
        <begin position="1439"/>
        <end position="1459"/>
    </location>
</feature>
<evidence type="ECO:0000256" key="10">
    <source>
        <dbReference type="PROSITE-ProRule" id="PRU00042"/>
    </source>
</evidence>
<feature type="domain" description="C2H2-type" evidence="12">
    <location>
        <begin position="901"/>
        <end position="929"/>
    </location>
</feature>
<sequence>MSATERSSGKDQLDILVSLEALQSLEDVSLIKQRLKTMCQALSRRKGITESLSGVSAVDVSEAILQTPSSTLTKHNMSSLSQQENDFNNLGTSMPTFTTNINVNTDDHEQCMAEMNSDSHKQCIAEMNSDSHEQCMAEMNSDSHEQCMAEMNSDSHEQCMAEMNSDSHEQCIAEMNSDSHKQNSDNHEQCMAEMNSDSHKQCMAEMNSDSHEQCMAEMNSDSHEQCMAEMNSDSHEQCMAEMNSDCHKQCIAEMNSDSHKQNSDNHEQCMAEMNSDGHKQNSDNHEQYMAEMNSDGHKQCMAEMNIDGHKQCMAEMNIDGHKQCMAEMNSDGHKQCMAEMNSDNHKQCMAEMNSDSHEQCMAEMNSDSHKQCMAEMNSDSHEQCMAEMNSYLITLDKEEQIGSGVREENSKNTTDEDIISDPVDNDKEYSFSSVKLMINMVNEKPSKIEKESFIVSTDAIDCVILPAVLNSGKPNSTGSKGKPTVSRKQETFAANSHRKKNRSSDKVLDDMDNNSEKSKSNVVFISNPDSKKGLNEQLRNKSIVTMSATTKEDQSIQNLHDKLQNQTATDCNELESSVRKRPSRQRKKKIYTDFFMEIFPEKAKTVCKDIKPKSLEKIFKKSKSMKQIKQNPDASKPSVCKPFPKCEKTISSQRQEKSANLRNKEAIKEDKKLEITCKKFEEKEVGENKDRQFKCHSCGEVFNNESTLVNHLLIHEPKSDCKIKHQIPLRCTTCKQHFSSLKCLRKHLKKKVPCLSVEERRERYQCKTCGRQFLAHSSLTRHLATHSDERSVPCPKCDKKFKHKENLFKHMKIHQQKPLACSKCLKAFDTLEKQNSHQCRAPFQCSVCLKPFRARLFLKEHEDAVHKGRQLYECKVCSKKLSHMSSLSRHMTLMHSTERPVQCKLCGKTFKVKQILSRHMKFSHSGIEFRCDICGYRCSQPDNFKRHKLRHSSEKPFMCEKCGRSYKSKRQLHVHIYLHTGEAPYQCMYCDKKYASKDTLRQHLIMHENPNSLTCDVCGKLFGQLGHLSRHKKSHFEGENIKCKFCELEFKSVTRMMTHVLRSHAEEAVKTNAVRLLKCEICGKLFVHKKDFESHMNRHTGARPYKCKYCGKDFNDRSNLRQHVRVHEGGRRYKCTVCGKMYTQGHSLKIHFRRHLSKLNTVDIHDSKIISVAFADKSAPMPVDRLQTVLINVNQSGSAETKTDNHITAPSSDALQITSREINRDQDTPINTDNKAHILNKTNQNFIVCSEFKQSDMESTFPKRVQVNLNKCSSVLSKTNENIICSSSKRIQQQKVNDFHGNKTISVETARPALSGLLHKAIAECSINNTLINVDSSINSVDDGEHNSNREALDRKDGNLPSNVVFESDVLENQDPSELNLSLTKGQILAIIDAKGQKIVGNDLIEIIRTITQNSTKQSGNLNLRFEQGVVMQTEISSVSGTNTSVPEQQGTAKSSSDVISQTYLSESGNHSNLGLGNEFGECDNLTEK</sequence>